<dbReference type="EMBL" id="FBWK01000037">
    <property type="protein sequence ID" value="CUX33901.1"/>
    <property type="molecule type" value="Genomic_DNA"/>
</dbReference>
<evidence type="ECO:0000256" key="1">
    <source>
        <dbReference type="SAM" id="MobiDB-lite"/>
    </source>
</evidence>
<evidence type="ECO:0000313" key="2">
    <source>
        <dbReference type="EMBL" id="CUX33901.1"/>
    </source>
</evidence>
<name>A0A1S7QAJ4_9HYPH</name>
<keyword evidence="3" id="KW-1185">Reference proteome</keyword>
<proteinExistence type="predicted"/>
<reference evidence="3" key="1">
    <citation type="submission" date="2016-01" db="EMBL/GenBank/DDBJ databases">
        <authorList>
            <person name="Regsiter A."/>
            <person name="william w."/>
        </authorList>
    </citation>
    <scope>NUCLEOTIDE SEQUENCE [LARGE SCALE GENOMIC DNA]</scope>
    <source>
        <strain evidence="3">CFBP 6623</strain>
    </source>
</reference>
<organism evidence="2 3">
    <name type="scientific">Agrobacterium tomkonis CFBP 6623</name>
    <dbReference type="NCBI Taxonomy" id="1183432"/>
    <lineage>
        <taxon>Bacteria</taxon>
        <taxon>Pseudomonadati</taxon>
        <taxon>Pseudomonadota</taxon>
        <taxon>Alphaproteobacteria</taxon>
        <taxon>Hyphomicrobiales</taxon>
        <taxon>Rhizobiaceae</taxon>
        <taxon>Rhizobium/Agrobacterium group</taxon>
        <taxon>Agrobacterium</taxon>
        <taxon>Agrobacterium tumefaciens complex</taxon>
    </lineage>
</organism>
<protein>
    <submittedName>
        <fullName evidence="2">Uncharacterized protein</fullName>
    </submittedName>
</protein>
<sequence>MHFSDIAEFMNEHHDKQANAAICANDAAEPSAVTATGAQQAGPGEKARQREAERKARAAKKLRENLLKRKQQVRARRAGDEDQTIGLPAAKTDESSS</sequence>
<feature type="compositionally biased region" description="Basic and acidic residues" evidence="1">
    <location>
        <begin position="45"/>
        <end position="67"/>
    </location>
</feature>
<gene>
    <name evidence="2" type="ORF">AGR3A_Cc420148</name>
</gene>
<dbReference type="Proteomes" id="UP000191988">
    <property type="component" value="Unassembled WGS sequence"/>
</dbReference>
<dbReference type="STRING" id="1183432.AGR3A_Cc420148"/>
<accession>A0A1S7QAJ4</accession>
<feature type="region of interest" description="Disordered" evidence="1">
    <location>
        <begin position="28"/>
        <end position="97"/>
    </location>
</feature>
<dbReference type="AlphaFoldDB" id="A0A1S7QAJ4"/>
<evidence type="ECO:0000313" key="3">
    <source>
        <dbReference type="Proteomes" id="UP000191988"/>
    </source>
</evidence>